<protein>
    <submittedName>
        <fullName evidence="8">DoxX family membrane protein</fullName>
    </submittedName>
</protein>
<accession>A0A6A8A2A6</accession>
<dbReference type="EMBL" id="WIXI01000023">
    <property type="protein sequence ID" value="MQY45175.1"/>
    <property type="molecule type" value="Genomic_DNA"/>
</dbReference>
<feature type="transmembrane region" description="Helical" evidence="7">
    <location>
        <begin position="102"/>
        <end position="122"/>
    </location>
</feature>
<evidence type="ECO:0000256" key="2">
    <source>
        <dbReference type="ARBA" id="ARBA00006679"/>
    </source>
</evidence>
<dbReference type="InterPro" id="IPR051907">
    <property type="entry name" value="DoxX-like_oxidoreductase"/>
</dbReference>
<dbReference type="Pfam" id="PF07681">
    <property type="entry name" value="DoxX"/>
    <property type="match status" value="1"/>
</dbReference>
<evidence type="ECO:0000256" key="5">
    <source>
        <dbReference type="ARBA" id="ARBA00022989"/>
    </source>
</evidence>
<evidence type="ECO:0000313" key="9">
    <source>
        <dbReference type="Proteomes" id="UP000435138"/>
    </source>
</evidence>
<evidence type="ECO:0000256" key="4">
    <source>
        <dbReference type="ARBA" id="ARBA00022692"/>
    </source>
</evidence>
<evidence type="ECO:0000256" key="6">
    <source>
        <dbReference type="ARBA" id="ARBA00023136"/>
    </source>
</evidence>
<keyword evidence="5 7" id="KW-1133">Transmembrane helix</keyword>
<comment type="subcellular location">
    <subcellularLocation>
        <location evidence="1">Cell membrane</location>
        <topology evidence="1">Multi-pass membrane protein</topology>
    </subcellularLocation>
</comment>
<reference evidence="8 9" key="1">
    <citation type="submission" date="2019-11" db="EMBL/GenBank/DDBJ databases">
        <title>Genome analysis of Rhizobacterium cereale a novel genus and species isolated from maize roots in North Spain.</title>
        <authorList>
            <person name="Menendez E."/>
            <person name="Flores-Felix J.D."/>
            <person name="Ramirez-Bahena M.-H."/>
            <person name="Igual J.M."/>
            <person name="Garcia-Fraile P."/>
            <person name="Peix A."/>
            <person name="Velazquez E."/>
        </authorList>
    </citation>
    <scope>NUCLEOTIDE SEQUENCE [LARGE SCALE GENOMIC DNA]</scope>
    <source>
        <strain evidence="8 9">RZME27</strain>
    </source>
</reference>
<feature type="transmembrane region" description="Helical" evidence="7">
    <location>
        <begin position="73"/>
        <end position="96"/>
    </location>
</feature>
<organism evidence="8 9">
    <name type="scientific">Endobacterium cereale</name>
    <dbReference type="NCBI Taxonomy" id="2663029"/>
    <lineage>
        <taxon>Bacteria</taxon>
        <taxon>Pseudomonadati</taxon>
        <taxon>Pseudomonadota</taxon>
        <taxon>Alphaproteobacteria</taxon>
        <taxon>Hyphomicrobiales</taxon>
        <taxon>Rhizobiaceae</taxon>
        <taxon>Endobacterium</taxon>
    </lineage>
</organism>
<gene>
    <name evidence="8" type="ORF">GAO09_03715</name>
</gene>
<keyword evidence="4 7" id="KW-0812">Transmembrane</keyword>
<evidence type="ECO:0000256" key="3">
    <source>
        <dbReference type="ARBA" id="ARBA00022475"/>
    </source>
</evidence>
<feature type="transmembrane region" description="Helical" evidence="7">
    <location>
        <begin position="46"/>
        <end position="66"/>
    </location>
</feature>
<dbReference type="PANTHER" id="PTHR33452:SF4">
    <property type="entry name" value="BLL4328 PROTEIN"/>
    <property type="match status" value="1"/>
</dbReference>
<keyword evidence="3" id="KW-1003">Cell membrane</keyword>
<evidence type="ECO:0000256" key="7">
    <source>
        <dbReference type="SAM" id="Phobius"/>
    </source>
</evidence>
<dbReference type="RefSeq" id="WP_153352732.1">
    <property type="nucleotide sequence ID" value="NZ_WIXI01000023.1"/>
</dbReference>
<keyword evidence="6 7" id="KW-0472">Membrane</keyword>
<dbReference type="AlphaFoldDB" id="A0A6A8A2A6"/>
<comment type="similarity">
    <text evidence="2">Belongs to the DoxX family.</text>
</comment>
<dbReference type="PANTHER" id="PTHR33452">
    <property type="entry name" value="OXIDOREDUCTASE CATD-RELATED"/>
    <property type="match status" value="1"/>
</dbReference>
<dbReference type="Proteomes" id="UP000435138">
    <property type="component" value="Unassembled WGS sequence"/>
</dbReference>
<sequence length="129" mass="13933">MQINFLGVWSSQILSIVRIVAAATFFTHGTMKLFGWPAPFEHPLNGLIYTAGVLEVVGGLMLLVGFYARPTAFVLSGLMAFAYFMAHGSRGFFPVLNGGEPALLFCFVFLYIAAAGPGTWSIDGRAGRH</sequence>
<proteinExistence type="inferred from homology"/>
<comment type="caution">
    <text evidence="8">The sequence shown here is derived from an EMBL/GenBank/DDBJ whole genome shotgun (WGS) entry which is preliminary data.</text>
</comment>
<dbReference type="InterPro" id="IPR032808">
    <property type="entry name" value="DoxX"/>
</dbReference>
<dbReference type="GO" id="GO:0005886">
    <property type="term" value="C:plasma membrane"/>
    <property type="evidence" value="ECO:0007669"/>
    <property type="project" value="UniProtKB-SubCell"/>
</dbReference>
<name>A0A6A8A2A6_9HYPH</name>
<evidence type="ECO:0000256" key="1">
    <source>
        <dbReference type="ARBA" id="ARBA00004651"/>
    </source>
</evidence>
<evidence type="ECO:0000313" key="8">
    <source>
        <dbReference type="EMBL" id="MQY45175.1"/>
    </source>
</evidence>
<keyword evidence="9" id="KW-1185">Reference proteome</keyword>